<evidence type="ECO:0000256" key="4">
    <source>
        <dbReference type="ARBA" id="ARBA00023136"/>
    </source>
</evidence>
<feature type="transmembrane region" description="Helical" evidence="5">
    <location>
        <begin position="191"/>
        <end position="219"/>
    </location>
</feature>
<dbReference type="InterPro" id="IPR059112">
    <property type="entry name" value="CysZ/EI24"/>
</dbReference>
<dbReference type="Pfam" id="PF07264">
    <property type="entry name" value="EI24"/>
    <property type="match status" value="1"/>
</dbReference>
<evidence type="ECO:0000256" key="2">
    <source>
        <dbReference type="ARBA" id="ARBA00022692"/>
    </source>
</evidence>
<gene>
    <name evidence="6" type="ORF">Ga0609869_000900</name>
</gene>
<keyword evidence="7" id="KW-1185">Reference proteome</keyword>
<feature type="transmembrane region" description="Helical" evidence="5">
    <location>
        <begin position="152"/>
        <end position="171"/>
    </location>
</feature>
<proteinExistence type="predicted"/>
<protein>
    <submittedName>
        <fullName evidence="6">CysZ protein</fullName>
    </submittedName>
</protein>
<sequence>MIFGAFLKTLGQVGDRRFLRVLLLGLGLTVALLFGIYALIFGVIGWVVPDSFSLPWLGEVHWVDELLSGASLVLMLVLSVFLMVPVAAAFMGIFLDDVAEAVEARHYPDLPPAESPPFLDQIGDSLSFLGVLVAVNLVALVLYFLVGPLAPLLFWAVNGFLLGREYFQMAAMRRIGRKAASALRKRHRGTIFAAGLLMAVPLSLPLVNLVIPILGAAVFTHLYHRLAGDPSG</sequence>
<feature type="transmembrane region" description="Helical" evidence="5">
    <location>
        <begin position="126"/>
        <end position="146"/>
    </location>
</feature>
<feature type="transmembrane region" description="Helical" evidence="5">
    <location>
        <begin position="21"/>
        <end position="48"/>
    </location>
</feature>
<evidence type="ECO:0000313" key="6">
    <source>
        <dbReference type="EMBL" id="MEX5727547.1"/>
    </source>
</evidence>
<keyword evidence="4 5" id="KW-0472">Membrane</keyword>
<keyword evidence="3 5" id="KW-1133">Transmembrane helix</keyword>
<dbReference type="Proteomes" id="UP001560019">
    <property type="component" value="Unassembled WGS sequence"/>
</dbReference>
<comment type="subcellular location">
    <subcellularLocation>
        <location evidence="1">Membrane</location>
        <topology evidence="1">Multi-pass membrane protein</topology>
    </subcellularLocation>
</comment>
<keyword evidence="2 5" id="KW-0812">Transmembrane</keyword>
<accession>A0ABV3XQH6</accession>
<reference evidence="6 7" key="1">
    <citation type="submission" date="2024-06" db="EMBL/GenBank/DDBJ databases">
        <title>Genome of Rhodovulum iodosum, a marine photoferrotroph.</title>
        <authorList>
            <person name="Bianchini G."/>
            <person name="Nikeleit V."/>
            <person name="Kappler A."/>
            <person name="Bryce C."/>
            <person name="Sanchez-Baracaldo P."/>
        </authorList>
    </citation>
    <scope>NUCLEOTIDE SEQUENCE [LARGE SCALE GENOMIC DNA]</scope>
    <source>
        <strain evidence="6 7">UT/N1</strain>
    </source>
</reference>
<evidence type="ECO:0000313" key="7">
    <source>
        <dbReference type="Proteomes" id="UP001560019"/>
    </source>
</evidence>
<organism evidence="6 7">
    <name type="scientific">Rhodovulum iodosum</name>
    <dbReference type="NCBI Taxonomy" id="68291"/>
    <lineage>
        <taxon>Bacteria</taxon>
        <taxon>Pseudomonadati</taxon>
        <taxon>Pseudomonadota</taxon>
        <taxon>Alphaproteobacteria</taxon>
        <taxon>Rhodobacterales</taxon>
        <taxon>Paracoccaceae</taxon>
        <taxon>Rhodovulum</taxon>
    </lineage>
</organism>
<evidence type="ECO:0000256" key="5">
    <source>
        <dbReference type="SAM" id="Phobius"/>
    </source>
</evidence>
<comment type="caution">
    <text evidence="6">The sequence shown here is derived from an EMBL/GenBank/DDBJ whole genome shotgun (WGS) entry which is preliminary data.</text>
</comment>
<name>A0ABV3XQH6_9RHOB</name>
<dbReference type="EMBL" id="JBEHHI010000001">
    <property type="protein sequence ID" value="MEX5727547.1"/>
    <property type="molecule type" value="Genomic_DNA"/>
</dbReference>
<dbReference type="RefSeq" id="WP_125406281.1">
    <property type="nucleotide sequence ID" value="NZ_JBEHHI010000001.1"/>
</dbReference>
<evidence type="ECO:0000256" key="1">
    <source>
        <dbReference type="ARBA" id="ARBA00004141"/>
    </source>
</evidence>
<feature type="transmembrane region" description="Helical" evidence="5">
    <location>
        <begin position="68"/>
        <end position="95"/>
    </location>
</feature>
<evidence type="ECO:0000256" key="3">
    <source>
        <dbReference type="ARBA" id="ARBA00022989"/>
    </source>
</evidence>